<dbReference type="AlphaFoldDB" id="A0A7N1A7R5"/>
<keyword evidence="1" id="KW-0812">Transmembrane</keyword>
<dbReference type="InterPro" id="IPR011047">
    <property type="entry name" value="Quinoprotein_ADH-like_sf"/>
</dbReference>
<evidence type="ECO:0008006" key="4">
    <source>
        <dbReference type="Google" id="ProtNLM"/>
    </source>
</evidence>
<dbReference type="EnsemblPlants" id="Kaladp0165s0001.1.v1.1">
    <property type="protein sequence ID" value="Kaladp0165s0001.1.v1.1"/>
    <property type="gene ID" value="Kaladp0165s0001.v1.1"/>
</dbReference>
<dbReference type="GO" id="GO:0005886">
    <property type="term" value="C:plasma membrane"/>
    <property type="evidence" value="ECO:0007669"/>
    <property type="project" value="TreeGrafter"/>
</dbReference>
<dbReference type="PANTHER" id="PTHR37253">
    <property type="entry name" value="PROTEIN GAMETE EXPRESSED 3"/>
    <property type="match status" value="1"/>
</dbReference>
<dbReference type="InterPro" id="IPR015943">
    <property type="entry name" value="WD40/YVTN_repeat-like_dom_sf"/>
</dbReference>
<dbReference type="GO" id="GO:0009793">
    <property type="term" value="P:embryo development ending in seed dormancy"/>
    <property type="evidence" value="ECO:0007669"/>
    <property type="project" value="TreeGrafter"/>
</dbReference>
<name>A0A7N1A7R5_KALFE</name>
<organism evidence="2 3">
    <name type="scientific">Kalanchoe fedtschenkoi</name>
    <name type="common">Lavender scallops</name>
    <name type="synonym">South American air plant</name>
    <dbReference type="NCBI Taxonomy" id="63787"/>
    <lineage>
        <taxon>Eukaryota</taxon>
        <taxon>Viridiplantae</taxon>
        <taxon>Streptophyta</taxon>
        <taxon>Embryophyta</taxon>
        <taxon>Tracheophyta</taxon>
        <taxon>Spermatophyta</taxon>
        <taxon>Magnoliopsida</taxon>
        <taxon>eudicotyledons</taxon>
        <taxon>Gunneridae</taxon>
        <taxon>Pentapetalae</taxon>
        <taxon>Saxifragales</taxon>
        <taxon>Crassulaceae</taxon>
        <taxon>Kalanchoe</taxon>
    </lineage>
</organism>
<evidence type="ECO:0000256" key="1">
    <source>
        <dbReference type="SAM" id="Phobius"/>
    </source>
</evidence>
<keyword evidence="1" id="KW-1133">Transmembrane helix</keyword>
<accession>A0A7N1A7R5</accession>
<feature type="transmembrane region" description="Helical" evidence="1">
    <location>
        <begin position="899"/>
        <end position="920"/>
    </location>
</feature>
<keyword evidence="1" id="KW-0472">Membrane</keyword>
<dbReference type="Gene3D" id="2.130.10.10">
    <property type="entry name" value="YVTN repeat-like/Quinoprotein amine dehydrogenase"/>
    <property type="match status" value="1"/>
</dbReference>
<dbReference type="Proteomes" id="UP000594263">
    <property type="component" value="Unplaced"/>
</dbReference>
<dbReference type="PANTHER" id="PTHR37253:SF1">
    <property type="entry name" value="PROTEIN GAMETE EXPRESSED 3"/>
    <property type="match status" value="1"/>
</dbReference>
<sequence>MARGANEPMYSRAAREQARSVLGQGWGSVGVRRTKIVRLGRIARGYVRRSSRQGEGDVGLRVSSVESRGRSRVVFGSPSCELRMLVRAGAMLMRGAQALAMWNLKGWACEMVLQCKVNNIAMHGQQPTQTGPVKANLIPTGKVEVMARSLEQLSPPTPPSFSSGQGWGSVGVRRTKIVRQGRIARGYVRRSSRQGEGDVGLRVSSVESRGRSRVVFGSPSCELRMLVRGAQALAMWNLKGWACEMFHTHLDEDEDIISLFCFLCCATAAEAKLSSSERSSPEAKLQTFKAPSWIYACSERNLFAFENNGSIAWSVPLNYTCDVSKAPVHGPTGMIYLVAENRVLEIDMAKGGDSKYVAQVFFGHDGSVEIIGLTVSVPSFSIFINLKNRGLFSYTLQGHMIWSAGPVLFRSGYRQGCKKNVSDCFFTSVPVVDHCEACLYISNTEGQLYSIATRSPYFKWIQDFSSFDTHFIVTPGNNGRLYVTIPVRALVFALDVTTGNILWNHSIGPLNSFDCEPVVDSNGWLSIGSLDGLLYTFSANGVLQKFSEASLLSAVIQVSPLLDCSGFGVYVSQTEVEGKVSRTLGNYTYVSAMKTRNAFFSLLVPAERSIYWSETYHGQFASLFSESDLHHFVVDERLLLALVSASNAGNPLQCRTTSQRLASSCSRKHPKHYSVFGGNERIVVCFLFLQTILLVLLAGLVRFCCVFWKKKKIQGQTLQTFFEKRRYFQQKKKILDRTISELQQKAAAEAVANTVILRKLSDLLRVREGLQKKLSTTYSLGRDAGVYVSQTEVEGKVSRTLGNYTYVSAMKTRSAFFSLLVPAERSIYWSETYHGQFASLFSASDLHHFVVDERLLLALVSASNAGNPLQCRTTSQRLASSCSRKHPKHFSVFGGNERIVVCFLFLQTILLVLLAGLVRFCCIFWKKKKIQGQTLQTFFEKRRSFQQKKKILDRTILELQQKAAAEAVANTVVLRKLSDLLRVREGLQKKLSTTYSLGRDA</sequence>
<dbReference type="SUPFAM" id="SSF50998">
    <property type="entry name" value="Quinoprotein alcohol dehydrogenase-like"/>
    <property type="match status" value="1"/>
</dbReference>
<evidence type="ECO:0000313" key="3">
    <source>
        <dbReference type="Proteomes" id="UP000594263"/>
    </source>
</evidence>
<evidence type="ECO:0000313" key="2">
    <source>
        <dbReference type="EnsemblPlants" id="Kaladp0165s0001.1.v1.1"/>
    </source>
</evidence>
<keyword evidence="3" id="KW-1185">Reference proteome</keyword>
<protein>
    <recommendedName>
        <fullName evidence="4">Protein GAMETE EXPRESSED 3</fullName>
    </recommendedName>
</protein>
<reference evidence="2" key="1">
    <citation type="submission" date="2021-01" db="UniProtKB">
        <authorList>
            <consortium name="EnsemblPlants"/>
        </authorList>
    </citation>
    <scope>IDENTIFICATION</scope>
</reference>
<feature type="transmembrane region" description="Helical" evidence="1">
    <location>
        <begin position="686"/>
        <end position="708"/>
    </location>
</feature>
<dbReference type="Gramene" id="Kaladp0165s0001.1.v1.1">
    <property type="protein sequence ID" value="Kaladp0165s0001.1.v1.1"/>
    <property type="gene ID" value="Kaladp0165s0001.v1.1"/>
</dbReference>
<proteinExistence type="predicted"/>
<dbReference type="InterPro" id="IPR045301">
    <property type="entry name" value="GEX3-like"/>
</dbReference>
<dbReference type="GO" id="GO:0010183">
    <property type="term" value="P:pollen tube guidance"/>
    <property type="evidence" value="ECO:0007669"/>
    <property type="project" value="TreeGrafter"/>
</dbReference>